<dbReference type="PANTHER" id="PTHR30562:SF1">
    <property type="entry name" value="UVRABC SYSTEM PROTEIN C"/>
    <property type="match status" value="1"/>
</dbReference>
<evidence type="ECO:0000313" key="2">
    <source>
        <dbReference type="EMBL" id="MBB5867277.1"/>
    </source>
</evidence>
<dbReference type="PROSITE" id="PS50164">
    <property type="entry name" value="GIY_YIG"/>
    <property type="match status" value="1"/>
</dbReference>
<dbReference type="SMART" id="SM00465">
    <property type="entry name" value="GIYc"/>
    <property type="match status" value="1"/>
</dbReference>
<name>A0A841BDV0_9ACTN</name>
<accession>A0A841BDV0</accession>
<dbReference type="InterPro" id="IPR047296">
    <property type="entry name" value="GIY-YIG_UvrC_Cho"/>
</dbReference>
<dbReference type="Gene3D" id="3.40.1440.10">
    <property type="entry name" value="GIY-YIG endonuclease"/>
    <property type="match status" value="1"/>
</dbReference>
<protein>
    <submittedName>
        <fullName evidence="2">Excinuclease ABC subunit C</fullName>
    </submittedName>
</protein>
<dbReference type="InterPro" id="IPR000305">
    <property type="entry name" value="GIY-YIG_endonuc"/>
</dbReference>
<dbReference type="InterPro" id="IPR050066">
    <property type="entry name" value="UvrABC_protein_C"/>
</dbReference>
<gene>
    <name evidence="2" type="ORF">F4553_000656</name>
</gene>
<dbReference type="SUPFAM" id="SSF82771">
    <property type="entry name" value="GIY-YIG endonuclease"/>
    <property type="match status" value="1"/>
</dbReference>
<comment type="caution">
    <text evidence="2">The sequence shown here is derived from an EMBL/GenBank/DDBJ whole genome shotgun (WGS) entry which is preliminary data.</text>
</comment>
<dbReference type="EMBL" id="JACHMN010000001">
    <property type="protein sequence ID" value="MBB5867277.1"/>
    <property type="molecule type" value="Genomic_DNA"/>
</dbReference>
<organism evidence="2 3">
    <name type="scientific">Allocatelliglobosispora scoriae</name>
    <dbReference type="NCBI Taxonomy" id="643052"/>
    <lineage>
        <taxon>Bacteria</taxon>
        <taxon>Bacillati</taxon>
        <taxon>Actinomycetota</taxon>
        <taxon>Actinomycetes</taxon>
        <taxon>Micromonosporales</taxon>
        <taxon>Micromonosporaceae</taxon>
        <taxon>Allocatelliglobosispora</taxon>
    </lineage>
</organism>
<sequence>MSTVPRSAVAGLPSAPGVYRFRDDRGRALYIGRAVDLRRRVGSYWGDLGDRRHLRRMVPQIAAVEAVACDSAHEAAWLERNLLQRSKPRWNRVRGGAEVPVYLHLDRRPGSARLSVVHRPPTGPVTPDADHPVGLFGPYLGGTQARLAVSALERVLPLSYADDRLSGGQQDMARARGLAALDRAALLTTVTAVLQRQPDAVETVKHQLAEHRTRASDSLAFELAARIQQQIEAVDWIVAEQKVTTLAPTDCDVYGWADGLLVQFEIRQGRMCVWKQRACPSAGAQRYLERTPPEWRAFAARSAELASLLHA</sequence>
<dbReference type="GO" id="GO:0006289">
    <property type="term" value="P:nucleotide-excision repair"/>
    <property type="evidence" value="ECO:0007669"/>
    <property type="project" value="InterPro"/>
</dbReference>
<keyword evidence="3" id="KW-1185">Reference proteome</keyword>
<evidence type="ECO:0000259" key="1">
    <source>
        <dbReference type="PROSITE" id="PS50164"/>
    </source>
</evidence>
<proteinExistence type="predicted"/>
<dbReference type="RefSeq" id="WP_184831817.1">
    <property type="nucleotide sequence ID" value="NZ_JACHMN010000001.1"/>
</dbReference>
<evidence type="ECO:0000313" key="3">
    <source>
        <dbReference type="Proteomes" id="UP000587527"/>
    </source>
</evidence>
<dbReference type="GO" id="GO:0009380">
    <property type="term" value="C:excinuclease repair complex"/>
    <property type="evidence" value="ECO:0007669"/>
    <property type="project" value="TreeGrafter"/>
</dbReference>
<dbReference type="CDD" id="cd10434">
    <property type="entry name" value="GIY-YIG_UvrC_Cho"/>
    <property type="match status" value="1"/>
</dbReference>
<dbReference type="PANTHER" id="PTHR30562">
    <property type="entry name" value="UVRC/OXIDOREDUCTASE"/>
    <property type="match status" value="1"/>
</dbReference>
<dbReference type="AlphaFoldDB" id="A0A841BDV0"/>
<reference evidence="2 3" key="1">
    <citation type="submission" date="2020-08" db="EMBL/GenBank/DDBJ databases">
        <title>Sequencing the genomes of 1000 actinobacteria strains.</title>
        <authorList>
            <person name="Klenk H.-P."/>
        </authorList>
    </citation>
    <scope>NUCLEOTIDE SEQUENCE [LARGE SCALE GENOMIC DNA]</scope>
    <source>
        <strain evidence="2 3">DSM 45362</strain>
    </source>
</reference>
<dbReference type="InterPro" id="IPR035901">
    <property type="entry name" value="GIY-YIG_endonuc_sf"/>
</dbReference>
<feature type="domain" description="GIY-YIG" evidence="1">
    <location>
        <begin position="14"/>
        <end position="92"/>
    </location>
</feature>
<dbReference type="Pfam" id="PF01541">
    <property type="entry name" value="GIY-YIG"/>
    <property type="match status" value="1"/>
</dbReference>
<dbReference type="Proteomes" id="UP000587527">
    <property type="component" value="Unassembled WGS sequence"/>
</dbReference>